<evidence type="ECO:0000313" key="2">
    <source>
        <dbReference type="EMBL" id="EXJ85022.1"/>
    </source>
</evidence>
<gene>
    <name evidence="2" type="ORF">A1O3_05697</name>
</gene>
<dbReference type="eggNOG" id="ENOG502SPKX">
    <property type="taxonomic scope" value="Eukaryota"/>
</dbReference>
<dbReference type="PANTHER" id="PTHR34598">
    <property type="entry name" value="BLL6449 PROTEIN"/>
    <property type="match status" value="1"/>
</dbReference>
<evidence type="ECO:0000313" key="3">
    <source>
        <dbReference type="Proteomes" id="UP000019478"/>
    </source>
</evidence>
<proteinExistence type="inferred from homology"/>
<sequence>MTLAPARHEVADLTFLKWIPLYEKEKPFVYLSAVPKYSLDPRQSNFEFHSVPVPIRDVRGEEVNYTLDSHGFTFRTSPVQLQPDDFNDADVVEREYLPQVKELLRREVEGVDDIFIFDWRMRRADYVARELDMNDKTSFLPPSGNVHVDQSPYQATRTLQRARDALGHEKVDWYCNGGRMRIINVWRSIAGTVEDKPVTVCDGSTCRSCDLVTNDVIRSPGHGVREAWALLHEEKQKFYYLSHQTRDEVLMIKIFDSERDVPATCSPHTSFTHREIRHGMTPRRSIEVRAMIFTKPDVDA</sequence>
<protein>
    <recommendedName>
        <fullName evidence="4">Methyltransferase</fullName>
    </recommendedName>
</protein>
<dbReference type="GeneID" id="19169807"/>
<dbReference type="InterPro" id="IPR044053">
    <property type="entry name" value="AsaB-like"/>
</dbReference>
<name>W9XWU2_9EURO</name>
<comment type="similarity">
    <text evidence="1">Belongs to the asaB hydroxylase/desaturase family.</text>
</comment>
<dbReference type="NCBIfam" id="NF041278">
    <property type="entry name" value="CmcJ_NvfI_EfuI"/>
    <property type="match status" value="1"/>
</dbReference>
<dbReference type="Proteomes" id="UP000019478">
    <property type="component" value="Unassembled WGS sequence"/>
</dbReference>
<organism evidence="2 3">
    <name type="scientific">Capronia epimyces CBS 606.96</name>
    <dbReference type="NCBI Taxonomy" id="1182542"/>
    <lineage>
        <taxon>Eukaryota</taxon>
        <taxon>Fungi</taxon>
        <taxon>Dikarya</taxon>
        <taxon>Ascomycota</taxon>
        <taxon>Pezizomycotina</taxon>
        <taxon>Eurotiomycetes</taxon>
        <taxon>Chaetothyriomycetidae</taxon>
        <taxon>Chaetothyriales</taxon>
        <taxon>Herpotrichiellaceae</taxon>
        <taxon>Capronia</taxon>
    </lineage>
</organism>
<accession>W9XWU2</accession>
<reference evidence="2 3" key="1">
    <citation type="submission" date="2013-03" db="EMBL/GenBank/DDBJ databases">
        <title>The Genome Sequence of Capronia epimyces CBS 606.96.</title>
        <authorList>
            <consortium name="The Broad Institute Genomics Platform"/>
            <person name="Cuomo C."/>
            <person name="de Hoog S."/>
            <person name="Gorbushina A."/>
            <person name="Walker B."/>
            <person name="Young S.K."/>
            <person name="Zeng Q."/>
            <person name="Gargeya S."/>
            <person name="Fitzgerald M."/>
            <person name="Haas B."/>
            <person name="Abouelleil A."/>
            <person name="Allen A.W."/>
            <person name="Alvarado L."/>
            <person name="Arachchi H.M."/>
            <person name="Berlin A.M."/>
            <person name="Chapman S.B."/>
            <person name="Gainer-Dewar J."/>
            <person name="Goldberg J."/>
            <person name="Griggs A."/>
            <person name="Gujja S."/>
            <person name="Hansen M."/>
            <person name="Howarth C."/>
            <person name="Imamovic A."/>
            <person name="Ireland A."/>
            <person name="Larimer J."/>
            <person name="McCowan C."/>
            <person name="Murphy C."/>
            <person name="Pearson M."/>
            <person name="Poon T.W."/>
            <person name="Priest M."/>
            <person name="Roberts A."/>
            <person name="Saif S."/>
            <person name="Shea T."/>
            <person name="Sisk P."/>
            <person name="Sykes S."/>
            <person name="Wortman J."/>
            <person name="Nusbaum C."/>
            <person name="Birren B."/>
        </authorList>
    </citation>
    <scope>NUCLEOTIDE SEQUENCE [LARGE SCALE GENOMIC DNA]</scope>
    <source>
        <strain evidence="2 3">CBS 606.96</strain>
    </source>
</reference>
<dbReference type="HOGENOM" id="CLU_042688_0_0_1"/>
<dbReference type="AlphaFoldDB" id="W9XWU2"/>
<evidence type="ECO:0000256" key="1">
    <source>
        <dbReference type="ARBA" id="ARBA00023604"/>
    </source>
</evidence>
<keyword evidence="3" id="KW-1185">Reference proteome</keyword>
<dbReference type="PANTHER" id="PTHR34598:SF3">
    <property type="entry name" value="OXIDOREDUCTASE AN1597"/>
    <property type="match status" value="1"/>
</dbReference>
<dbReference type="RefSeq" id="XP_007734007.1">
    <property type="nucleotide sequence ID" value="XM_007735817.1"/>
</dbReference>
<dbReference type="OrthoDB" id="412788at2759"/>
<evidence type="ECO:0008006" key="4">
    <source>
        <dbReference type="Google" id="ProtNLM"/>
    </source>
</evidence>
<dbReference type="GO" id="GO:0016491">
    <property type="term" value="F:oxidoreductase activity"/>
    <property type="evidence" value="ECO:0007669"/>
    <property type="project" value="InterPro"/>
</dbReference>
<dbReference type="EMBL" id="AMGY01000004">
    <property type="protein sequence ID" value="EXJ85022.1"/>
    <property type="molecule type" value="Genomic_DNA"/>
</dbReference>
<comment type="caution">
    <text evidence="2">The sequence shown here is derived from an EMBL/GenBank/DDBJ whole genome shotgun (WGS) entry which is preliminary data.</text>
</comment>